<keyword evidence="3" id="KW-1185">Reference proteome</keyword>
<accession>A0ABS1CEG7</accession>
<organism evidence="2 3">
    <name type="scientific">Thiohalocapsa halophila</name>
    <dbReference type="NCBI Taxonomy" id="69359"/>
    <lineage>
        <taxon>Bacteria</taxon>
        <taxon>Pseudomonadati</taxon>
        <taxon>Pseudomonadota</taxon>
        <taxon>Gammaproteobacteria</taxon>
        <taxon>Chromatiales</taxon>
        <taxon>Chromatiaceae</taxon>
        <taxon>Thiohalocapsa</taxon>
    </lineage>
</organism>
<name>A0ABS1CEG7_9GAMM</name>
<evidence type="ECO:0000313" key="2">
    <source>
        <dbReference type="EMBL" id="MBK1630274.1"/>
    </source>
</evidence>
<dbReference type="InterPro" id="IPR029045">
    <property type="entry name" value="ClpP/crotonase-like_dom_sf"/>
</dbReference>
<dbReference type="SUPFAM" id="SSF52096">
    <property type="entry name" value="ClpP/crotonase"/>
    <property type="match status" value="1"/>
</dbReference>
<protein>
    <submittedName>
        <fullName evidence="2">Uncharacterized protein</fullName>
    </submittedName>
</protein>
<gene>
    <name evidence="2" type="ORF">CKO31_05835</name>
</gene>
<reference evidence="2 3" key="1">
    <citation type="journal article" date="2020" name="Microorganisms">
        <title>Osmotic Adaptation and Compatible Solute Biosynthesis of Phototrophic Bacteria as Revealed from Genome Analyses.</title>
        <authorList>
            <person name="Imhoff J.F."/>
            <person name="Rahn T."/>
            <person name="Kunzel S."/>
            <person name="Keller A."/>
            <person name="Neulinger S.C."/>
        </authorList>
    </citation>
    <scope>NUCLEOTIDE SEQUENCE [LARGE SCALE GENOMIC DNA]</scope>
    <source>
        <strain evidence="2 3">DSM 6210</strain>
    </source>
</reference>
<dbReference type="Proteomes" id="UP000748752">
    <property type="component" value="Unassembled WGS sequence"/>
</dbReference>
<evidence type="ECO:0000313" key="3">
    <source>
        <dbReference type="Proteomes" id="UP000748752"/>
    </source>
</evidence>
<dbReference type="Gene3D" id="3.90.226.10">
    <property type="entry name" value="2-enoyl-CoA Hydratase, Chain A, domain 1"/>
    <property type="match status" value="1"/>
</dbReference>
<dbReference type="EMBL" id="NRRV01000010">
    <property type="protein sequence ID" value="MBK1630274.1"/>
    <property type="molecule type" value="Genomic_DNA"/>
</dbReference>
<evidence type="ECO:0000256" key="1">
    <source>
        <dbReference type="SAM" id="MobiDB-lite"/>
    </source>
</evidence>
<feature type="region of interest" description="Disordered" evidence="1">
    <location>
        <begin position="1"/>
        <end position="23"/>
    </location>
</feature>
<sequence length="274" mass="28915">MLLAGCAGTAPRTQGPDPAAPAGMERDELLTTIATCHLRRVVQNEDRGATDAVVIAAVERYGFAVEDMVERANALTMTAVDDPGARASLRRLARDACERLAALTGTASGLVRFDGSGNIGNTWVVVTGEIHEGFADEVIGKLRREKAVGLLISSPGGSLYEARRLGRYLRENGLRVGVKDVCTSACVDVLAGGTERYVTRGAKLGIHQSKVPKHLSSHEGGQLSVVAAALYLREMGIDDTVALAAASVPNDSMYWISVAEALETGLATKLVDDI</sequence>
<proteinExistence type="predicted"/>
<comment type="caution">
    <text evidence="2">The sequence shown here is derived from an EMBL/GenBank/DDBJ whole genome shotgun (WGS) entry which is preliminary data.</text>
</comment>